<comment type="caution">
    <text evidence="1">The sequence shown here is derived from an EMBL/GenBank/DDBJ whole genome shotgun (WGS) entry which is preliminary data.</text>
</comment>
<dbReference type="Proteomes" id="UP001501736">
    <property type="component" value="Unassembled WGS sequence"/>
</dbReference>
<organism evidence="1 2">
    <name type="scientific">Nesterenkonia halobia</name>
    <dbReference type="NCBI Taxonomy" id="37922"/>
    <lineage>
        <taxon>Bacteria</taxon>
        <taxon>Bacillati</taxon>
        <taxon>Actinomycetota</taxon>
        <taxon>Actinomycetes</taxon>
        <taxon>Micrococcales</taxon>
        <taxon>Micrococcaceae</taxon>
        <taxon>Nesterenkonia</taxon>
    </lineage>
</organism>
<keyword evidence="2" id="KW-1185">Reference proteome</keyword>
<reference evidence="2" key="1">
    <citation type="journal article" date="2019" name="Int. J. Syst. Evol. Microbiol.">
        <title>The Global Catalogue of Microorganisms (GCM) 10K type strain sequencing project: providing services to taxonomists for standard genome sequencing and annotation.</title>
        <authorList>
            <consortium name="The Broad Institute Genomics Platform"/>
            <consortium name="The Broad Institute Genome Sequencing Center for Infectious Disease"/>
            <person name="Wu L."/>
            <person name="Ma J."/>
        </authorList>
    </citation>
    <scope>NUCLEOTIDE SEQUENCE [LARGE SCALE GENOMIC DNA]</scope>
    <source>
        <strain evidence="2">JCM 11483</strain>
    </source>
</reference>
<protein>
    <submittedName>
        <fullName evidence="1">Uncharacterized protein</fullName>
    </submittedName>
</protein>
<accession>A0ABP6R8M3</accession>
<name>A0ABP6R8M3_9MICC</name>
<dbReference type="EMBL" id="BAAAYG010000002">
    <property type="protein sequence ID" value="GAA3279354.1"/>
    <property type="molecule type" value="Genomic_DNA"/>
</dbReference>
<evidence type="ECO:0000313" key="1">
    <source>
        <dbReference type="EMBL" id="GAA3279354.1"/>
    </source>
</evidence>
<proteinExistence type="predicted"/>
<dbReference type="RefSeq" id="WP_344717366.1">
    <property type="nucleotide sequence ID" value="NZ_BAAAYG010000002.1"/>
</dbReference>
<sequence>MGKKNTDRVERPTKKSEYELQFAAGGAKKGWRDLQGTIRNALAETWDFLTRTPLEVTPTNYPLKGELATIVRSGREHQRWQHKPTARGDARIWFYVDGRTVYLEQVHTKHPNQTK</sequence>
<evidence type="ECO:0000313" key="2">
    <source>
        <dbReference type="Proteomes" id="UP001501736"/>
    </source>
</evidence>
<gene>
    <name evidence="1" type="ORF">GCM10020260_02430</name>
</gene>